<evidence type="ECO:0000313" key="2">
    <source>
        <dbReference type="Proteomes" id="UP000823775"/>
    </source>
</evidence>
<gene>
    <name evidence="1" type="ORF">HAX54_011694</name>
</gene>
<sequence length="133" mass="14702">MQSVPVDQCPPIIEIQVFTKVNTATTVVPPNKTNAVTSGSNVMPNVASNKFVELQLVGTSTQHAEFKKGNGSIVFPLGMVKLMSCDVRGLNGLNKKEVKLLCNKLDVGLMRFLETRIKMNKARLAKRDHYYLP</sequence>
<comment type="caution">
    <text evidence="1">The sequence shown here is derived from an EMBL/GenBank/DDBJ whole genome shotgun (WGS) entry which is preliminary data.</text>
</comment>
<evidence type="ECO:0000313" key="1">
    <source>
        <dbReference type="EMBL" id="MCD7451386.1"/>
    </source>
</evidence>
<organism evidence="1 2">
    <name type="scientific">Datura stramonium</name>
    <name type="common">Jimsonweed</name>
    <name type="synonym">Common thornapple</name>
    <dbReference type="NCBI Taxonomy" id="4076"/>
    <lineage>
        <taxon>Eukaryota</taxon>
        <taxon>Viridiplantae</taxon>
        <taxon>Streptophyta</taxon>
        <taxon>Embryophyta</taxon>
        <taxon>Tracheophyta</taxon>
        <taxon>Spermatophyta</taxon>
        <taxon>Magnoliopsida</taxon>
        <taxon>eudicotyledons</taxon>
        <taxon>Gunneridae</taxon>
        <taxon>Pentapetalae</taxon>
        <taxon>asterids</taxon>
        <taxon>lamiids</taxon>
        <taxon>Solanales</taxon>
        <taxon>Solanaceae</taxon>
        <taxon>Solanoideae</taxon>
        <taxon>Datureae</taxon>
        <taxon>Datura</taxon>
    </lineage>
</organism>
<reference evidence="1 2" key="1">
    <citation type="journal article" date="2021" name="BMC Genomics">
        <title>Datura genome reveals duplications of psychoactive alkaloid biosynthetic genes and high mutation rate following tissue culture.</title>
        <authorList>
            <person name="Rajewski A."/>
            <person name="Carter-House D."/>
            <person name="Stajich J."/>
            <person name="Litt A."/>
        </authorList>
    </citation>
    <scope>NUCLEOTIDE SEQUENCE [LARGE SCALE GENOMIC DNA]</scope>
    <source>
        <strain evidence="1">AR-01</strain>
    </source>
</reference>
<accession>A0ABS8RX98</accession>
<protein>
    <submittedName>
        <fullName evidence="1">Uncharacterized protein</fullName>
    </submittedName>
</protein>
<name>A0ABS8RX98_DATST</name>
<proteinExistence type="predicted"/>
<keyword evidence="2" id="KW-1185">Reference proteome</keyword>
<dbReference type="EMBL" id="JACEIK010000167">
    <property type="protein sequence ID" value="MCD7451386.1"/>
    <property type="molecule type" value="Genomic_DNA"/>
</dbReference>
<dbReference type="Proteomes" id="UP000823775">
    <property type="component" value="Unassembled WGS sequence"/>
</dbReference>